<dbReference type="RefSeq" id="WP_045550603.1">
    <property type="nucleotide sequence ID" value="NZ_JZDQ02000008.1"/>
</dbReference>
<protein>
    <recommendedName>
        <fullName evidence="3">Prokaryotic metallothionein</fullName>
    </recommendedName>
</protein>
<organism evidence="1 2">
    <name type="scientific">Nocardioides luteus</name>
    <dbReference type="NCBI Taxonomy" id="1844"/>
    <lineage>
        <taxon>Bacteria</taxon>
        <taxon>Bacillati</taxon>
        <taxon>Actinomycetota</taxon>
        <taxon>Actinomycetes</taxon>
        <taxon>Propionibacteriales</taxon>
        <taxon>Nocardioidaceae</taxon>
        <taxon>Nocardioides</taxon>
    </lineage>
</organism>
<evidence type="ECO:0000313" key="1">
    <source>
        <dbReference type="EMBL" id="OIJ27422.1"/>
    </source>
</evidence>
<proteinExistence type="predicted"/>
<dbReference type="Proteomes" id="UP000033772">
    <property type="component" value="Unassembled WGS sequence"/>
</dbReference>
<accession>A0A1J4N7F5</accession>
<dbReference type="EMBL" id="JZDQ02000008">
    <property type="protein sequence ID" value="OIJ27422.1"/>
    <property type="molecule type" value="Genomic_DNA"/>
</dbReference>
<comment type="caution">
    <text evidence="1">The sequence shown here is derived from an EMBL/GenBank/DDBJ whole genome shotgun (WGS) entry which is preliminary data.</text>
</comment>
<dbReference type="OrthoDB" id="163862at2"/>
<evidence type="ECO:0000313" key="2">
    <source>
        <dbReference type="Proteomes" id="UP000033772"/>
    </source>
</evidence>
<keyword evidence="2" id="KW-1185">Reference proteome</keyword>
<reference evidence="1" key="1">
    <citation type="submission" date="2016-10" db="EMBL/GenBank/DDBJ databases">
        <title>Draft Genome Sequence of Nocardioides luteus Strain BAFB, an Alkane-Degrading Bacterium Isolated from JP-7 Polluted Soil.</title>
        <authorList>
            <person name="Brown L."/>
            <person name="Ruiz O.N."/>
            <person name="Gunasekera T."/>
        </authorList>
    </citation>
    <scope>NUCLEOTIDE SEQUENCE [LARGE SCALE GENOMIC DNA]</scope>
    <source>
        <strain evidence="1">BAFB</strain>
    </source>
</reference>
<dbReference type="AlphaFoldDB" id="A0A1J4N7F5"/>
<name>A0A1J4N7F5_9ACTN</name>
<gene>
    <name evidence="1" type="ORF">UG56_006930</name>
</gene>
<dbReference type="STRING" id="1844.UG56_006930"/>
<evidence type="ECO:0008006" key="3">
    <source>
        <dbReference type="Google" id="ProtNLM"/>
    </source>
</evidence>
<sequence length="82" mass="8600">MGKCATCGNEYDESFEVTTASGEHHVFDSIECAVSVIAPVCVNCGTRILGHGVQNEQHIFCCAHCAHEVGVTGVSDRVTSGS</sequence>